<gene>
    <name evidence="2" type="ORF">R1sor_008588</name>
</gene>
<reference evidence="2 3" key="1">
    <citation type="submission" date="2024-09" db="EMBL/GenBank/DDBJ databases">
        <title>Chromosome-scale assembly of Riccia sorocarpa.</title>
        <authorList>
            <person name="Paukszto L."/>
        </authorList>
    </citation>
    <scope>NUCLEOTIDE SEQUENCE [LARGE SCALE GENOMIC DNA]</scope>
    <source>
        <strain evidence="2">LP-2024</strain>
        <tissue evidence="2">Aerial parts of the thallus</tissue>
    </source>
</reference>
<protein>
    <submittedName>
        <fullName evidence="2">Uncharacterized protein</fullName>
    </submittedName>
</protein>
<keyword evidence="3" id="KW-1185">Reference proteome</keyword>
<feature type="region of interest" description="Disordered" evidence="1">
    <location>
        <begin position="249"/>
        <end position="311"/>
    </location>
</feature>
<sequence length="350" mass="40052">MERTNTTDMDRGATVPAIDRTTCRGEGTREEGRRHFRISNREGLRGVRRLVEKGILMYYYRGEPMIGAKDVRGTILWKEGDELPDTILVTILHKSTTCKVRKSQPKKKEDTSTEDDEQQLRRYLEEGSVNGGRTSDHSEDQLDNGHNAHEEENSLSIATGAQRNSGGLQRTGDANVETRGTNAELQRLEQRRREEEIQQILHTMEQINLRQNYTNDRPREHTPQWLKETQGSSINNSIQIMSNVDNQLQMGTGNTDTRSRRAVRRSNKGGGPRVTKGERQQRARQKMSTAGEREASGREQQRMEGRETQLMNIRMSKKRRCSLMGEDTYSEPLLDLQLGMPGDLRISRSE</sequence>
<evidence type="ECO:0000313" key="3">
    <source>
        <dbReference type="Proteomes" id="UP001633002"/>
    </source>
</evidence>
<proteinExistence type="predicted"/>
<evidence type="ECO:0000313" key="2">
    <source>
        <dbReference type="EMBL" id="KAL3694937.1"/>
    </source>
</evidence>
<comment type="caution">
    <text evidence="2">The sequence shown here is derived from an EMBL/GenBank/DDBJ whole genome shotgun (WGS) entry which is preliminary data.</text>
</comment>
<name>A0ABD3HTV3_9MARC</name>
<organism evidence="2 3">
    <name type="scientific">Riccia sorocarpa</name>
    <dbReference type="NCBI Taxonomy" id="122646"/>
    <lineage>
        <taxon>Eukaryota</taxon>
        <taxon>Viridiplantae</taxon>
        <taxon>Streptophyta</taxon>
        <taxon>Embryophyta</taxon>
        <taxon>Marchantiophyta</taxon>
        <taxon>Marchantiopsida</taxon>
        <taxon>Marchantiidae</taxon>
        <taxon>Marchantiales</taxon>
        <taxon>Ricciaceae</taxon>
        <taxon>Riccia</taxon>
    </lineage>
</organism>
<feature type="compositionally biased region" description="Basic and acidic residues" evidence="1">
    <location>
        <begin position="291"/>
        <end position="307"/>
    </location>
</feature>
<feature type="region of interest" description="Disordered" evidence="1">
    <location>
        <begin position="96"/>
        <end position="182"/>
    </location>
</feature>
<accession>A0ABD3HTV3</accession>
<dbReference type="AlphaFoldDB" id="A0ABD3HTV3"/>
<dbReference type="Proteomes" id="UP001633002">
    <property type="component" value="Unassembled WGS sequence"/>
</dbReference>
<feature type="compositionally biased region" description="Polar residues" evidence="1">
    <location>
        <begin position="154"/>
        <end position="168"/>
    </location>
</feature>
<evidence type="ECO:0000256" key="1">
    <source>
        <dbReference type="SAM" id="MobiDB-lite"/>
    </source>
</evidence>
<dbReference type="EMBL" id="JBJQOH010000003">
    <property type="protein sequence ID" value="KAL3694937.1"/>
    <property type="molecule type" value="Genomic_DNA"/>
</dbReference>